<organism evidence="2 3">
    <name type="scientific">Scleroderma citrinum Foug A</name>
    <dbReference type="NCBI Taxonomy" id="1036808"/>
    <lineage>
        <taxon>Eukaryota</taxon>
        <taxon>Fungi</taxon>
        <taxon>Dikarya</taxon>
        <taxon>Basidiomycota</taxon>
        <taxon>Agaricomycotina</taxon>
        <taxon>Agaricomycetes</taxon>
        <taxon>Agaricomycetidae</taxon>
        <taxon>Boletales</taxon>
        <taxon>Sclerodermatineae</taxon>
        <taxon>Sclerodermataceae</taxon>
        <taxon>Scleroderma</taxon>
    </lineage>
</organism>
<feature type="region of interest" description="Disordered" evidence="1">
    <location>
        <begin position="1"/>
        <end position="29"/>
    </location>
</feature>
<evidence type="ECO:0000313" key="3">
    <source>
        <dbReference type="Proteomes" id="UP000053989"/>
    </source>
</evidence>
<gene>
    <name evidence="2" type="ORF">SCLCIDRAFT_26876</name>
</gene>
<feature type="compositionally biased region" description="Acidic residues" evidence="1">
    <location>
        <begin position="1"/>
        <end position="10"/>
    </location>
</feature>
<evidence type="ECO:0000256" key="1">
    <source>
        <dbReference type="SAM" id="MobiDB-lite"/>
    </source>
</evidence>
<dbReference type="Proteomes" id="UP000053989">
    <property type="component" value="Unassembled WGS sequence"/>
</dbReference>
<reference evidence="3" key="2">
    <citation type="submission" date="2015-01" db="EMBL/GenBank/DDBJ databases">
        <title>Evolutionary Origins and Diversification of the Mycorrhizal Mutualists.</title>
        <authorList>
            <consortium name="DOE Joint Genome Institute"/>
            <consortium name="Mycorrhizal Genomics Consortium"/>
            <person name="Kohler A."/>
            <person name="Kuo A."/>
            <person name="Nagy L.G."/>
            <person name="Floudas D."/>
            <person name="Copeland A."/>
            <person name="Barry K.W."/>
            <person name="Cichocki N."/>
            <person name="Veneault-Fourrey C."/>
            <person name="LaButti K."/>
            <person name="Lindquist E.A."/>
            <person name="Lipzen A."/>
            <person name="Lundell T."/>
            <person name="Morin E."/>
            <person name="Murat C."/>
            <person name="Riley R."/>
            <person name="Ohm R."/>
            <person name="Sun H."/>
            <person name="Tunlid A."/>
            <person name="Henrissat B."/>
            <person name="Grigoriev I.V."/>
            <person name="Hibbett D.S."/>
            <person name="Martin F."/>
        </authorList>
    </citation>
    <scope>NUCLEOTIDE SEQUENCE [LARGE SCALE GENOMIC DNA]</scope>
    <source>
        <strain evidence="3">Foug A</strain>
    </source>
</reference>
<feature type="region of interest" description="Disordered" evidence="1">
    <location>
        <begin position="84"/>
        <end position="105"/>
    </location>
</feature>
<evidence type="ECO:0000313" key="2">
    <source>
        <dbReference type="EMBL" id="KIM60089.1"/>
    </source>
</evidence>
<feature type="compositionally biased region" description="Polar residues" evidence="1">
    <location>
        <begin position="85"/>
        <end position="96"/>
    </location>
</feature>
<accession>A0A0C3DVB6</accession>
<dbReference type="STRING" id="1036808.A0A0C3DVB6"/>
<reference evidence="2 3" key="1">
    <citation type="submission" date="2014-04" db="EMBL/GenBank/DDBJ databases">
        <authorList>
            <consortium name="DOE Joint Genome Institute"/>
            <person name="Kuo A."/>
            <person name="Kohler A."/>
            <person name="Nagy L.G."/>
            <person name="Floudas D."/>
            <person name="Copeland A."/>
            <person name="Barry K.W."/>
            <person name="Cichocki N."/>
            <person name="Veneault-Fourrey C."/>
            <person name="LaButti K."/>
            <person name="Lindquist E.A."/>
            <person name="Lipzen A."/>
            <person name="Lundell T."/>
            <person name="Morin E."/>
            <person name="Murat C."/>
            <person name="Sun H."/>
            <person name="Tunlid A."/>
            <person name="Henrissat B."/>
            <person name="Grigoriev I.V."/>
            <person name="Hibbett D.S."/>
            <person name="Martin F."/>
            <person name="Nordberg H.P."/>
            <person name="Cantor M.N."/>
            <person name="Hua S.X."/>
        </authorList>
    </citation>
    <scope>NUCLEOTIDE SEQUENCE [LARGE SCALE GENOMIC DNA]</scope>
    <source>
        <strain evidence="2 3">Foug A</strain>
    </source>
</reference>
<name>A0A0C3DVB6_9AGAM</name>
<keyword evidence="3" id="KW-1185">Reference proteome</keyword>
<dbReference type="InParanoid" id="A0A0C3DVB6"/>
<dbReference type="HOGENOM" id="CLU_1619696_0_0_1"/>
<dbReference type="OrthoDB" id="3264780at2759"/>
<protein>
    <submittedName>
        <fullName evidence="2">Uncharacterized protein</fullName>
    </submittedName>
</protein>
<dbReference type="AlphaFoldDB" id="A0A0C3DVB6"/>
<dbReference type="EMBL" id="KN822066">
    <property type="protein sequence ID" value="KIM60089.1"/>
    <property type="molecule type" value="Genomic_DNA"/>
</dbReference>
<sequence length="154" mass="16546">MSSTANEEDNNSLFGSPPPSPLQDSFERNVSTIALPGSHILSYSTPAASNVVVGVPQVNDPDAIGEASSQCSQCSIVNVKKCQKRSTASSRSNTANRRPLPSRDEILKNARERQRQLVAELESAKVELWEASIEGGVLVHLMRDSKVNSQLTAG</sequence>
<proteinExistence type="predicted"/>